<reference evidence="1" key="1">
    <citation type="journal article" date="2015" name="BMC Genomics">
        <title>Transcriptome profiling of a Rhizobium leguminosarum bv. trifolii rosR mutant reveals the role of the transcriptional regulator RosR in motility, synthesis of cell-surface components, and other cellular processes.</title>
        <authorList>
            <person name="Rachwal K."/>
            <person name="Matczynska E."/>
            <person name="Janczarek M."/>
        </authorList>
    </citation>
    <scope>NUCLEOTIDE SEQUENCE</scope>
    <source>
        <strain evidence="1">Rt24.2</strain>
    </source>
</reference>
<sequence length="68" mass="7785">MTTISFQRPKPSVWSRVVEALRALFFAGVSGEWHWHGNVMRRRLSDGTIVTREPTPGEIYNRDRGLAS</sequence>
<dbReference type="RefSeq" id="WP_028733184.1">
    <property type="nucleotide sequence ID" value="NZ_MAMO01000149.1"/>
</dbReference>
<evidence type="ECO:0000313" key="1">
    <source>
        <dbReference type="EMBL" id="AOO92670.1"/>
    </source>
</evidence>
<dbReference type="GeneID" id="61424465"/>
<protein>
    <submittedName>
        <fullName evidence="1">Uncharacterized protein</fullName>
    </submittedName>
</protein>
<name>A0A1B8R6N7_RHILT</name>
<dbReference type="EMBL" id="KX490306">
    <property type="protein sequence ID" value="AOO92670.1"/>
    <property type="molecule type" value="Genomic_DNA"/>
</dbReference>
<proteinExistence type="predicted"/>
<accession>A0A1B8R6N7</accession>
<organism evidence="1">
    <name type="scientific">Rhizobium leguminosarum bv. trifolii</name>
    <dbReference type="NCBI Taxonomy" id="386"/>
    <lineage>
        <taxon>Bacteria</taxon>
        <taxon>Pseudomonadati</taxon>
        <taxon>Pseudomonadota</taxon>
        <taxon>Alphaproteobacteria</taxon>
        <taxon>Hyphomicrobiales</taxon>
        <taxon>Rhizobiaceae</taxon>
        <taxon>Rhizobium/Agrobacterium group</taxon>
        <taxon>Rhizobium</taxon>
    </lineage>
</organism>
<reference evidence="1" key="2">
    <citation type="journal article" date="2016" name="Front. Microbiol.">
        <title>The Regulatory Protein RosR Affects Rhizobium leguminosarum bv. trifolii Protein Profiles, Cell Surface Properties, and Symbiosis with Clover.</title>
        <authorList>
            <person name="Rachwal K."/>
            <person name="Boguszewska A."/>
            <person name="Kopcinska J."/>
            <person name="Karas M."/>
            <person name="Tchorzewski M."/>
            <person name="Janczarek M."/>
        </authorList>
    </citation>
    <scope>NUCLEOTIDE SEQUENCE</scope>
    <source>
        <strain evidence="1">Rt24.2</strain>
    </source>
</reference>
<dbReference type="AlphaFoldDB" id="A0A1B8R6N7"/>